<organism evidence="2 3">
    <name type="scientific">Myroides odoratus</name>
    <name type="common">Flavobacterium odoratum</name>
    <dbReference type="NCBI Taxonomy" id="256"/>
    <lineage>
        <taxon>Bacteria</taxon>
        <taxon>Pseudomonadati</taxon>
        <taxon>Bacteroidota</taxon>
        <taxon>Flavobacteriia</taxon>
        <taxon>Flavobacteriales</taxon>
        <taxon>Flavobacteriaceae</taxon>
        <taxon>Myroides</taxon>
    </lineage>
</organism>
<evidence type="ECO:0000259" key="1">
    <source>
        <dbReference type="Pfam" id="PF09992"/>
    </source>
</evidence>
<feature type="domain" description="Phosphodiester glycosidase" evidence="1">
    <location>
        <begin position="104"/>
        <end position="312"/>
    </location>
</feature>
<sequence>MYKYQLKNQVLGLICFSFAFVSCKSVLPKESSILLQDDMQWKQERLADDLMLYRLVGQYYEPYEAYQTVHVLALPKKSKSLQLELLDIRPEDSLSQAVTVDPSIVAAINGTYFEKGLTKGNSTAYLKINQVLIDSVEVDKNHQFGWKHEGALAFTKDQMRILRGDNQIYAKAKEENIMSGAPILVEAGKPVGAYFVKTPHRDLTQLHYENPERHQGVRHPRTAVALTEKEVLLITVDGRSTKAEGMSAKELTEFIQKYFPVQEALNIDGGGSTTMWISSDTAAPVHGVINYPSDNRKQDHFGQRQLRNAIVIKKIR</sequence>
<name>A0A378RKN1_MYROD</name>
<dbReference type="Proteomes" id="UP000255024">
    <property type="component" value="Unassembled WGS sequence"/>
</dbReference>
<dbReference type="InterPro" id="IPR018711">
    <property type="entry name" value="NAGPA"/>
</dbReference>
<dbReference type="RefSeq" id="WP_115090462.1">
    <property type="nucleotide sequence ID" value="NZ_CP068107.1"/>
</dbReference>
<dbReference type="PROSITE" id="PS51257">
    <property type="entry name" value="PROKAR_LIPOPROTEIN"/>
    <property type="match status" value="1"/>
</dbReference>
<dbReference type="PANTHER" id="PTHR40446">
    <property type="entry name" value="N-ACETYLGLUCOSAMINE-1-PHOSPHODIESTER ALPHA-N-ACETYLGLUCOSAMINIDASE"/>
    <property type="match status" value="1"/>
</dbReference>
<dbReference type="Pfam" id="PF09992">
    <property type="entry name" value="NAGPA"/>
    <property type="match status" value="1"/>
</dbReference>
<dbReference type="EMBL" id="UGQL01000001">
    <property type="protein sequence ID" value="STZ27545.1"/>
    <property type="molecule type" value="Genomic_DNA"/>
</dbReference>
<keyword evidence="3" id="KW-1185">Reference proteome</keyword>
<gene>
    <name evidence="2" type="ORF">NCTC11179_01081</name>
</gene>
<accession>A0A378RKN1</accession>
<evidence type="ECO:0000313" key="2">
    <source>
        <dbReference type="EMBL" id="STZ27545.1"/>
    </source>
</evidence>
<proteinExistence type="predicted"/>
<reference evidence="2 3" key="1">
    <citation type="submission" date="2018-06" db="EMBL/GenBank/DDBJ databases">
        <authorList>
            <consortium name="Pathogen Informatics"/>
            <person name="Doyle S."/>
        </authorList>
    </citation>
    <scope>NUCLEOTIDE SEQUENCE [LARGE SCALE GENOMIC DNA]</scope>
    <source>
        <strain evidence="2 3">NCTC11179</strain>
    </source>
</reference>
<dbReference type="PANTHER" id="PTHR40446:SF2">
    <property type="entry name" value="N-ACETYLGLUCOSAMINE-1-PHOSPHODIESTER ALPHA-N-ACETYLGLUCOSAMINIDASE"/>
    <property type="match status" value="1"/>
</dbReference>
<dbReference type="AlphaFoldDB" id="A0A378RKN1"/>
<evidence type="ECO:0000313" key="3">
    <source>
        <dbReference type="Proteomes" id="UP000255024"/>
    </source>
</evidence>
<protein>
    <submittedName>
        <fullName evidence="2">Exopolysaccharide biosynthesis protein related to N-acetylglucosamine-1-phosphodiester alpha-N-acetylglucosaminidase</fullName>
    </submittedName>
</protein>